<keyword evidence="2" id="KW-1003">Cell membrane</keyword>
<feature type="transmembrane region" description="Helical" evidence="6">
    <location>
        <begin position="312"/>
        <end position="338"/>
    </location>
</feature>
<dbReference type="GO" id="GO:0015920">
    <property type="term" value="P:lipopolysaccharide transport"/>
    <property type="evidence" value="ECO:0007669"/>
    <property type="project" value="TreeGrafter"/>
</dbReference>
<evidence type="ECO:0000313" key="7">
    <source>
        <dbReference type="EMBL" id="MCP1335652.1"/>
    </source>
</evidence>
<keyword evidence="5 6" id="KW-0472">Membrane</keyword>
<dbReference type="EMBL" id="JAMZFT010000001">
    <property type="protein sequence ID" value="MCP1335652.1"/>
    <property type="molecule type" value="Genomic_DNA"/>
</dbReference>
<keyword evidence="3 6" id="KW-0812">Transmembrane</keyword>
<dbReference type="PANTHER" id="PTHR33529:SF2">
    <property type="entry name" value="LIPOPOLYSACCHARIDE EXPORT SYSTEM PERMEASE PROTEIN LPTG"/>
    <property type="match status" value="1"/>
</dbReference>
<feature type="transmembrane region" description="Helical" evidence="6">
    <location>
        <begin position="12"/>
        <end position="34"/>
    </location>
</feature>
<dbReference type="Proteomes" id="UP001055804">
    <property type="component" value="Unassembled WGS sequence"/>
</dbReference>
<evidence type="ECO:0000256" key="5">
    <source>
        <dbReference type="ARBA" id="ARBA00023136"/>
    </source>
</evidence>
<feature type="transmembrane region" description="Helical" evidence="6">
    <location>
        <begin position="104"/>
        <end position="123"/>
    </location>
</feature>
<keyword evidence="4 6" id="KW-1133">Transmembrane helix</keyword>
<proteinExistence type="predicted"/>
<evidence type="ECO:0000313" key="8">
    <source>
        <dbReference type="Proteomes" id="UP001055804"/>
    </source>
</evidence>
<dbReference type="PANTHER" id="PTHR33529">
    <property type="entry name" value="SLR0882 PROTEIN-RELATED"/>
    <property type="match status" value="1"/>
</dbReference>
<dbReference type="AlphaFoldDB" id="A0A9J6P830"/>
<dbReference type="NCBIfam" id="TIGR04408">
    <property type="entry name" value="LptG_lptG"/>
    <property type="match status" value="1"/>
</dbReference>
<feature type="transmembrane region" description="Helical" evidence="6">
    <location>
        <begin position="344"/>
        <end position="362"/>
    </location>
</feature>
<dbReference type="Pfam" id="PF03739">
    <property type="entry name" value="LptF_LptG"/>
    <property type="match status" value="1"/>
</dbReference>
<comment type="subcellular location">
    <subcellularLocation>
        <location evidence="1">Cell membrane</location>
        <topology evidence="1">Multi-pass membrane protein</topology>
    </subcellularLocation>
</comment>
<dbReference type="GO" id="GO:0043190">
    <property type="term" value="C:ATP-binding cassette (ABC) transporter complex"/>
    <property type="evidence" value="ECO:0007669"/>
    <property type="project" value="InterPro"/>
</dbReference>
<evidence type="ECO:0000256" key="6">
    <source>
        <dbReference type="SAM" id="Phobius"/>
    </source>
</evidence>
<sequence length="365" mass="38988">MQIAGFTLSRYLAREFLVAILAVFALCIGLVFLADMVELLRRATRSPDVSFATVATMAALHTPMIAQKAFPFAVLLGAMAAFIRLGRNNELVVARAAGVSVWQFLAPPVAVAVVAGFAIPTVYSPVAAAFTQRYQVLEGRYLTGRTNLLTVSAGGLWLRQTSEGRVSIVHALRSQDGGRVLEDVTVFQYDVMDDFDRRLDAVTATLIPGAWQLDGVTESKPGAAPNQLERLNVPTTLTLDQIQESFAPPETMSFWELPAFIRVLESSGFPAARHRLHWHALISQPMLLAAMVLVAAAFSLRLQRLGGITKLLGGGVAAGFGLYFVSDVALALGLSGAIPPAMAAWTPAAIAAMLGAAALFHIEDG</sequence>
<protein>
    <submittedName>
        <fullName evidence="7">LPS export ABC transporter permease LptG</fullName>
    </submittedName>
</protein>
<evidence type="ECO:0000256" key="4">
    <source>
        <dbReference type="ARBA" id="ARBA00022989"/>
    </source>
</evidence>
<gene>
    <name evidence="7" type="primary">lptG</name>
    <name evidence="7" type="ORF">NJQ99_04450</name>
</gene>
<name>A0A9J6P830_9PROT</name>
<organism evidence="7 8">
    <name type="scientific">Futiania mangrovi</name>
    <dbReference type="NCBI Taxonomy" id="2959716"/>
    <lineage>
        <taxon>Bacteria</taxon>
        <taxon>Pseudomonadati</taxon>
        <taxon>Pseudomonadota</taxon>
        <taxon>Alphaproteobacteria</taxon>
        <taxon>Futianiales</taxon>
        <taxon>Futianiaceae</taxon>
        <taxon>Futiania</taxon>
    </lineage>
</organism>
<feature type="transmembrane region" description="Helical" evidence="6">
    <location>
        <begin position="276"/>
        <end position="300"/>
    </location>
</feature>
<keyword evidence="8" id="KW-1185">Reference proteome</keyword>
<accession>A0A9J6P830</accession>
<feature type="transmembrane region" description="Helical" evidence="6">
    <location>
        <begin position="65"/>
        <end position="83"/>
    </location>
</feature>
<evidence type="ECO:0000256" key="3">
    <source>
        <dbReference type="ARBA" id="ARBA00022692"/>
    </source>
</evidence>
<evidence type="ECO:0000256" key="1">
    <source>
        <dbReference type="ARBA" id="ARBA00004651"/>
    </source>
</evidence>
<dbReference type="InterPro" id="IPR030923">
    <property type="entry name" value="LptG"/>
</dbReference>
<dbReference type="RefSeq" id="WP_269331589.1">
    <property type="nucleotide sequence ID" value="NZ_JAMZFT010000001.1"/>
</dbReference>
<dbReference type="InterPro" id="IPR005495">
    <property type="entry name" value="LptG/LptF_permease"/>
</dbReference>
<dbReference type="GO" id="GO:0055085">
    <property type="term" value="P:transmembrane transport"/>
    <property type="evidence" value="ECO:0007669"/>
    <property type="project" value="InterPro"/>
</dbReference>
<evidence type="ECO:0000256" key="2">
    <source>
        <dbReference type="ARBA" id="ARBA00022475"/>
    </source>
</evidence>
<reference evidence="7" key="1">
    <citation type="submission" date="2022-06" db="EMBL/GenBank/DDBJ databases">
        <title>Isolation and Genomics of Futiania mangrovii gen. nov., sp. nov., a Rare and Metabolically-versatile member in the Class Alphaproteobacteria.</title>
        <authorList>
            <person name="Liu L."/>
            <person name="Huang W.-C."/>
            <person name="Pan J."/>
            <person name="Li J."/>
            <person name="Huang Y."/>
            <person name="Du H."/>
            <person name="Liu Y."/>
            <person name="Li M."/>
        </authorList>
    </citation>
    <scope>NUCLEOTIDE SEQUENCE</scope>
    <source>
        <strain evidence="7">FT118</strain>
    </source>
</reference>
<comment type="caution">
    <text evidence="7">The sequence shown here is derived from an EMBL/GenBank/DDBJ whole genome shotgun (WGS) entry which is preliminary data.</text>
</comment>